<dbReference type="Pfam" id="PF13522">
    <property type="entry name" value="GATase_6"/>
    <property type="match status" value="1"/>
</dbReference>
<evidence type="ECO:0000256" key="2">
    <source>
        <dbReference type="ARBA" id="ARBA00004496"/>
    </source>
</evidence>
<reference evidence="13" key="1">
    <citation type="journal article" date="2013" name="Sci. Rep.">
        <title>Metagenomics uncovers a new group of low GC and ultra-small marine Actinobacteria.</title>
        <authorList>
            <person name="Ghai R."/>
            <person name="Mizuno C.M."/>
            <person name="Picazo A."/>
            <person name="Camacho A."/>
            <person name="Rodriguez-Valera F."/>
        </authorList>
    </citation>
    <scope>NUCLEOTIDE SEQUENCE</scope>
</reference>
<dbReference type="GO" id="GO:0005737">
    <property type="term" value="C:cytoplasm"/>
    <property type="evidence" value="ECO:0007669"/>
    <property type="project" value="UniProtKB-SubCell"/>
</dbReference>
<dbReference type="InterPro" id="IPR029055">
    <property type="entry name" value="Ntn_hydrolases_N"/>
</dbReference>
<comment type="subcellular location">
    <subcellularLocation>
        <location evidence="2 10">Cytoplasm</location>
    </subcellularLocation>
</comment>
<dbReference type="GO" id="GO:0004360">
    <property type="term" value="F:glutamine-fructose-6-phosphate transaminase (isomerizing) activity"/>
    <property type="evidence" value="ECO:0007669"/>
    <property type="project" value="UniProtKB-UniRule"/>
</dbReference>
<dbReference type="GO" id="GO:0005975">
    <property type="term" value="P:carbohydrate metabolic process"/>
    <property type="evidence" value="ECO:0007669"/>
    <property type="project" value="UniProtKB-UniRule"/>
</dbReference>
<proteinExistence type="inferred from homology"/>
<dbReference type="InterPro" id="IPR046348">
    <property type="entry name" value="SIS_dom_sf"/>
</dbReference>
<name>S5DMB8_9ACTN</name>
<feature type="domain" description="SIS" evidence="12">
    <location>
        <begin position="447"/>
        <end position="588"/>
    </location>
</feature>
<dbReference type="AlphaFoldDB" id="S5DMB8"/>
<evidence type="ECO:0000256" key="9">
    <source>
        <dbReference type="ARBA" id="ARBA00022962"/>
    </source>
</evidence>
<protein>
    <recommendedName>
        <fullName evidence="4 10">Glutamine--fructose-6-phosphate aminotransferase [isomerizing]</fullName>
        <ecNumber evidence="3 10">2.6.1.16</ecNumber>
    </recommendedName>
    <alternativeName>
        <fullName evidence="10">D-fructose-6-phosphate amidotransferase</fullName>
    </alternativeName>
    <alternativeName>
        <fullName evidence="10">GFAT</fullName>
    </alternativeName>
    <alternativeName>
        <fullName evidence="10">Glucosamine-6-phosphate synthase</fullName>
    </alternativeName>
    <alternativeName>
        <fullName evidence="10">Hexosephosphate aminotransferase</fullName>
    </alternativeName>
    <alternativeName>
        <fullName evidence="10">L-glutamine--D-fructose-6-phosphate amidotransferase</fullName>
    </alternativeName>
</protein>
<dbReference type="InterPro" id="IPR035490">
    <property type="entry name" value="GlmS/FrlB_SIS"/>
</dbReference>
<evidence type="ECO:0000256" key="10">
    <source>
        <dbReference type="HAMAP-Rule" id="MF_00164"/>
    </source>
</evidence>
<dbReference type="Pfam" id="PF01380">
    <property type="entry name" value="SIS"/>
    <property type="match status" value="2"/>
</dbReference>
<dbReference type="Gene3D" id="3.60.20.10">
    <property type="entry name" value="Glutamine Phosphoribosylpyrophosphate, subunit 1, domain 1"/>
    <property type="match status" value="1"/>
</dbReference>
<dbReference type="GO" id="GO:0006487">
    <property type="term" value="P:protein N-linked glycosylation"/>
    <property type="evidence" value="ECO:0007669"/>
    <property type="project" value="TreeGrafter"/>
</dbReference>
<feature type="active site" description="For Fru-6P isomerization activity" evidence="10">
    <location>
        <position position="593"/>
    </location>
</feature>
<keyword evidence="8" id="KW-0677">Repeat</keyword>
<evidence type="ECO:0000313" key="13">
    <source>
        <dbReference type="EMBL" id="AGQ20066.1"/>
    </source>
</evidence>
<evidence type="ECO:0000256" key="1">
    <source>
        <dbReference type="ARBA" id="ARBA00001031"/>
    </source>
</evidence>
<dbReference type="EMBL" id="KC811150">
    <property type="protein sequence ID" value="AGQ20066.1"/>
    <property type="molecule type" value="Genomic_DNA"/>
</dbReference>
<dbReference type="EC" id="2.6.1.16" evidence="3 10"/>
<organism evidence="13">
    <name type="scientific">Candidatus Actinomarina minuta</name>
    <dbReference type="NCBI Taxonomy" id="1389454"/>
    <lineage>
        <taxon>Bacteria</taxon>
        <taxon>Bacillati</taxon>
        <taxon>Actinomycetota</taxon>
        <taxon>Actinomycetes</taxon>
        <taxon>Candidatus Actinomarinidae</taxon>
        <taxon>Candidatus Actinomarinales</taxon>
        <taxon>Candidatus Actinomarineae</taxon>
        <taxon>Candidatus Actinomarinaceae</taxon>
        <taxon>Candidatus Actinomarina</taxon>
    </lineage>
</organism>
<feature type="initiator methionine" description="Removed" evidence="10">
    <location>
        <position position="1"/>
    </location>
</feature>
<comment type="function">
    <text evidence="10">Catalyzes the first step in hexosamine metabolism, converting fructose-6P into glucosamine-6P using glutamine as a nitrogen source.</text>
</comment>
<sequence>MCGIIGYSGPKEPLPILIGGLSRLEYRGYDSAGVAILDGEKLTIEKKEGKLQVLKDHLTNSKINGNIGIGHTRWATHGVPNDVNAHPHSDNQNEFAIIHNGIIENYAEMKDDLLKEGFVFESDTDTEVVAVELGNQWTGRLLETVTNVAKKLDGTYALVVTSTKEPGTIVAGRMMSPLVLGVGEGETFLASDSAAILEHTNKMIFLENGDFVEITNGKFKLFDENMNEISREIQEIDWKVSEAEKSGYDHFMYKEILEQAEVIERTISGRLEIGSEEIPIDLNKAKEFEKIWIVACGTAYHAGLFGKDLFEKVLGVPVSVELASEFRYREPIVGENDLGIVISQSGETMDTIAATELLKENGSHVLALVNVVGSSLARMADSVFYLHVGPEIGVASTKAYLGMLVGQLLLAKHWDSEEKLCTSFDEIKQLPSLIEKTFECEDQVKKISKSINEKNDIYFIGRGLDYALAAEGALKLKEISYLHAEALAAGELKHGTLALIEDGTPVIVTASQHHLLDKTTSNVQEVKARGAYVIAVGDSTSKKLQDISNDYITLPEASEMLSTVISIIPLQFIAYHVANLNGESIDQPRNLAKSVTVE</sequence>
<evidence type="ECO:0000259" key="12">
    <source>
        <dbReference type="PROSITE" id="PS51464"/>
    </source>
</evidence>
<dbReference type="PROSITE" id="PS51278">
    <property type="entry name" value="GATASE_TYPE_2"/>
    <property type="match status" value="1"/>
</dbReference>
<keyword evidence="6 10" id="KW-0032">Aminotransferase</keyword>
<comment type="subunit">
    <text evidence="10">Homodimer.</text>
</comment>
<dbReference type="SUPFAM" id="SSF53697">
    <property type="entry name" value="SIS domain"/>
    <property type="match status" value="1"/>
</dbReference>
<dbReference type="FunFam" id="3.60.20.10:FF:000006">
    <property type="entry name" value="Glutamine--fructose-6-phosphate aminotransferase [isomerizing]"/>
    <property type="match status" value="1"/>
</dbReference>
<dbReference type="SUPFAM" id="SSF56235">
    <property type="entry name" value="N-terminal nucleophile aminohydrolases (Ntn hydrolases)"/>
    <property type="match status" value="1"/>
</dbReference>
<evidence type="ECO:0000256" key="6">
    <source>
        <dbReference type="ARBA" id="ARBA00022576"/>
    </source>
</evidence>
<dbReference type="PROSITE" id="PS51464">
    <property type="entry name" value="SIS"/>
    <property type="match status" value="2"/>
</dbReference>
<evidence type="ECO:0000256" key="3">
    <source>
        <dbReference type="ARBA" id="ARBA00012916"/>
    </source>
</evidence>
<dbReference type="InterPro" id="IPR005855">
    <property type="entry name" value="GFAT"/>
</dbReference>
<dbReference type="FunFam" id="3.40.50.10490:FF:000001">
    <property type="entry name" value="Glutamine--fructose-6-phosphate aminotransferase [isomerizing]"/>
    <property type="match status" value="1"/>
</dbReference>
<evidence type="ECO:0000256" key="7">
    <source>
        <dbReference type="ARBA" id="ARBA00022679"/>
    </source>
</evidence>
<dbReference type="GO" id="GO:0006047">
    <property type="term" value="P:UDP-N-acetylglucosamine metabolic process"/>
    <property type="evidence" value="ECO:0007669"/>
    <property type="project" value="TreeGrafter"/>
</dbReference>
<dbReference type="GO" id="GO:0006002">
    <property type="term" value="P:fructose 6-phosphate metabolic process"/>
    <property type="evidence" value="ECO:0007669"/>
    <property type="project" value="TreeGrafter"/>
</dbReference>
<evidence type="ECO:0000256" key="5">
    <source>
        <dbReference type="ARBA" id="ARBA00022490"/>
    </source>
</evidence>
<keyword evidence="9" id="KW-0315">Glutamine amidotransferase</keyword>
<gene>
    <name evidence="10" type="primary">glmS</name>
</gene>
<dbReference type="NCBIfam" id="NF001484">
    <property type="entry name" value="PRK00331.1"/>
    <property type="match status" value="1"/>
</dbReference>
<dbReference type="InterPro" id="IPR047084">
    <property type="entry name" value="GFAT_N"/>
</dbReference>
<accession>S5DMB8</accession>
<dbReference type="PANTHER" id="PTHR10937">
    <property type="entry name" value="GLUCOSAMINE--FRUCTOSE-6-PHOSPHATE AMINOTRANSFERASE, ISOMERIZING"/>
    <property type="match status" value="1"/>
</dbReference>
<dbReference type="NCBIfam" id="TIGR01135">
    <property type="entry name" value="glmS"/>
    <property type="match status" value="1"/>
</dbReference>
<dbReference type="InterPro" id="IPR001347">
    <property type="entry name" value="SIS_dom"/>
</dbReference>
<dbReference type="FunFam" id="3.40.50.10490:FF:000022">
    <property type="entry name" value="Glutamine--fructose-6-phosphate aminotransferase [isomerizing]"/>
    <property type="match status" value="1"/>
</dbReference>
<dbReference type="InterPro" id="IPR017932">
    <property type="entry name" value="GATase_2_dom"/>
</dbReference>
<evidence type="ECO:0000256" key="8">
    <source>
        <dbReference type="ARBA" id="ARBA00022737"/>
    </source>
</evidence>
<dbReference type="Gene3D" id="3.40.50.10490">
    <property type="entry name" value="Glucose-6-phosphate isomerase like protein, domain 1"/>
    <property type="match status" value="2"/>
</dbReference>
<dbReference type="GO" id="GO:0097367">
    <property type="term" value="F:carbohydrate derivative binding"/>
    <property type="evidence" value="ECO:0007669"/>
    <property type="project" value="InterPro"/>
</dbReference>
<dbReference type="InterPro" id="IPR035466">
    <property type="entry name" value="GlmS/AgaS_SIS"/>
</dbReference>
<dbReference type="HAMAP" id="MF_00164">
    <property type="entry name" value="GlmS"/>
    <property type="match status" value="1"/>
</dbReference>
<evidence type="ECO:0000256" key="4">
    <source>
        <dbReference type="ARBA" id="ARBA00016090"/>
    </source>
</evidence>
<comment type="catalytic activity">
    <reaction evidence="1 10">
        <text>D-fructose 6-phosphate + L-glutamine = D-glucosamine 6-phosphate + L-glutamate</text>
        <dbReference type="Rhea" id="RHEA:13237"/>
        <dbReference type="ChEBI" id="CHEBI:29985"/>
        <dbReference type="ChEBI" id="CHEBI:58359"/>
        <dbReference type="ChEBI" id="CHEBI:58725"/>
        <dbReference type="ChEBI" id="CHEBI:61527"/>
        <dbReference type="EC" id="2.6.1.16"/>
    </reaction>
</comment>
<feature type="active site" description="Nucleophile; for GATase activity" evidence="10">
    <location>
        <position position="2"/>
    </location>
</feature>
<dbReference type="PANTHER" id="PTHR10937:SF0">
    <property type="entry name" value="GLUTAMINE--FRUCTOSE-6-PHOSPHATE TRANSAMINASE (ISOMERIZING)"/>
    <property type="match status" value="1"/>
</dbReference>
<keyword evidence="5 10" id="KW-0963">Cytoplasm</keyword>
<dbReference type="CDD" id="cd00714">
    <property type="entry name" value="GFAT"/>
    <property type="match status" value="1"/>
</dbReference>
<keyword evidence="7 10" id="KW-0808">Transferase</keyword>
<dbReference type="CDD" id="cd05009">
    <property type="entry name" value="SIS_GlmS_GlmD_2"/>
    <property type="match status" value="1"/>
</dbReference>
<evidence type="ECO:0000259" key="11">
    <source>
        <dbReference type="PROSITE" id="PS51278"/>
    </source>
</evidence>
<feature type="domain" description="SIS" evidence="12">
    <location>
        <begin position="278"/>
        <end position="419"/>
    </location>
</feature>
<dbReference type="CDD" id="cd05008">
    <property type="entry name" value="SIS_GlmS_GlmD_1"/>
    <property type="match status" value="1"/>
</dbReference>
<feature type="domain" description="Glutamine amidotransferase type-2" evidence="11">
    <location>
        <begin position="2"/>
        <end position="217"/>
    </location>
</feature>